<dbReference type="Pfam" id="PF01476">
    <property type="entry name" value="LysM"/>
    <property type="match status" value="1"/>
</dbReference>
<proteinExistence type="predicted"/>
<keyword evidence="2" id="KW-0732">Signal</keyword>
<dbReference type="Proteomes" id="UP000319255">
    <property type="component" value="Unassembled WGS sequence"/>
</dbReference>
<protein>
    <submittedName>
        <fullName evidence="4">LysM peptidoglycan-binding domain-containing protein</fullName>
    </submittedName>
</protein>
<dbReference type="CDD" id="cd00118">
    <property type="entry name" value="LysM"/>
    <property type="match status" value="1"/>
</dbReference>
<feature type="compositionally biased region" description="Polar residues" evidence="1">
    <location>
        <begin position="145"/>
        <end position="159"/>
    </location>
</feature>
<evidence type="ECO:0000259" key="3">
    <source>
        <dbReference type="PROSITE" id="PS51782"/>
    </source>
</evidence>
<accession>A0A501W585</accession>
<evidence type="ECO:0000313" key="4">
    <source>
        <dbReference type="EMBL" id="TPE45113.1"/>
    </source>
</evidence>
<organism evidence="4 5">
    <name type="scientific">Amaricoccus solimangrovi</name>
    <dbReference type="NCBI Taxonomy" id="2589815"/>
    <lineage>
        <taxon>Bacteria</taxon>
        <taxon>Pseudomonadati</taxon>
        <taxon>Pseudomonadota</taxon>
        <taxon>Alphaproteobacteria</taxon>
        <taxon>Rhodobacterales</taxon>
        <taxon>Paracoccaceae</taxon>
        <taxon>Amaricoccus</taxon>
    </lineage>
</organism>
<dbReference type="SMART" id="SM00257">
    <property type="entry name" value="LysM"/>
    <property type="match status" value="1"/>
</dbReference>
<dbReference type="EMBL" id="VFRP01000058">
    <property type="protein sequence ID" value="TPE45113.1"/>
    <property type="molecule type" value="Genomic_DNA"/>
</dbReference>
<keyword evidence="5" id="KW-1185">Reference proteome</keyword>
<feature type="region of interest" description="Disordered" evidence="1">
    <location>
        <begin position="136"/>
        <end position="159"/>
    </location>
</feature>
<evidence type="ECO:0000313" key="5">
    <source>
        <dbReference type="Proteomes" id="UP000319255"/>
    </source>
</evidence>
<dbReference type="Gene3D" id="3.10.350.10">
    <property type="entry name" value="LysM domain"/>
    <property type="match status" value="1"/>
</dbReference>
<dbReference type="OrthoDB" id="7915726at2"/>
<gene>
    <name evidence="4" type="ORF">FJM51_22685</name>
</gene>
<dbReference type="Gene3D" id="2.60.40.230">
    <property type="entry name" value="Neocarzinostatin-like"/>
    <property type="match status" value="1"/>
</dbReference>
<name>A0A501W585_9RHOB</name>
<dbReference type="InterPro" id="IPR036779">
    <property type="entry name" value="LysM_dom_sf"/>
</dbReference>
<dbReference type="SUPFAM" id="SSF54106">
    <property type="entry name" value="LysM domain"/>
    <property type="match status" value="1"/>
</dbReference>
<reference evidence="4 5" key="1">
    <citation type="submission" date="2019-06" db="EMBL/GenBank/DDBJ databases">
        <title>A novel bacterium of genus Amaricoccus, isolated from marine sediment.</title>
        <authorList>
            <person name="Huang H."/>
            <person name="Mo K."/>
            <person name="Hu Y."/>
        </authorList>
    </citation>
    <scope>NUCLEOTIDE SEQUENCE [LARGE SCALE GENOMIC DNA]</scope>
    <source>
        <strain evidence="4 5">HB172011</strain>
    </source>
</reference>
<dbReference type="RefSeq" id="WP_140456378.1">
    <property type="nucleotide sequence ID" value="NZ_VFRP01000058.1"/>
</dbReference>
<feature type="signal peptide" evidence="2">
    <location>
        <begin position="1"/>
        <end position="20"/>
    </location>
</feature>
<comment type="caution">
    <text evidence="4">The sequence shown here is derived from an EMBL/GenBank/DDBJ whole genome shotgun (WGS) entry which is preliminary data.</text>
</comment>
<evidence type="ECO:0000256" key="2">
    <source>
        <dbReference type="SAM" id="SignalP"/>
    </source>
</evidence>
<evidence type="ECO:0000256" key="1">
    <source>
        <dbReference type="SAM" id="MobiDB-lite"/>
    </source>
</evidence>
<dbReference type="PROSITE" id="PS51782">
    <property type="entry name" value="LYSM"/>
    <property type="match status" value="1"/>
</dbReference>
<dbReference type="InterPro" id="IPR018392">
    <property type="entry name" value="LysM"/>
</dbReference>
<sequence length="235" mass="23568">MKSRLSVLVAAGLVAGGLLAAYPASAQTVACAGGTTVVQRGDTLSRIADRCDVTEGAILSANPTVDGSGDLTVGETVRVSSRPEDTGSLEEGLGDFTAGAKDAVEGMAREVGSSVQNLLDRNPDLKSRLQKLGRDVGIGDDTAAPSANVSPTSGPAGSTVTVSATGLPAESPVSVAVGTPGTASEPIRDARVSSSGTVSVNLAVPSWVAAGSELTFTIRTDDGLKARTGRFEVTR</sequence>
<dbReference type="AlphaFoldDB" id="A0A501W585"/>
<feature type="domain" description="LysM" evidence="3">
    <location>
        <begin position="34"/>
        <end position="79"/>
    </location>
</feature>
<feature type="chain" id="PRO_5021206897" evidence="2">
    <location>
        <begin position="21"/>
        <end position="235"/>
    </location>
</feature>